<dbReference type="PIRSF" id="PIRSF016481">
    <property type="entry name" value="Pilus_assembly_PilP"/>
    <property type="match status" value="1"/>
</dbReference>
<protein>
    <submittedName>
        <fullName evidence="1">Pilus assembly protein PilP</fullName>
    </submittedName>
</protein>
<keyword evidence="2" id="KW-1185">Reference proteome</keyword>
<dbReference type="Proteomes" id="UP000538931">
    <property type="component" value="Unassembled WGS sequence"/>
</dbReference>
<evidence type="ECO:0000313" key="2">
    <source>
        <dbReference type="Proteomes" id="UP000538931"/>
    </source>
</evidence>
<dbReference type="InterPro" id="IPR007446">
    <property type="entry name" value="PilP"/>
</dbReference>
<dbReference type="Gene3D" id="2.30.30.830">
    <property type="match status" value="1"/>
</dbReference>
<gene>
    <name evidence="1" type="ORF">H1S06_13320</name>
</gene>
<evidence type="ECO:0000313" key="1">
    <source>
        <dbReference type="EMBL" id="MBA4503333.1"/>
    </source>
</evidence>
<reference evidence="1 2" key="1">
    <citation type="submission" date="2020-07" db="EMBL/GenBank/DDBJ databases">
        <title>Bacterium isolated from marien macroalgae.</title>
        <authorList>
            <person name="Zhu K."/>
            <person name="Lu D."/>
            <person name="Du Z."/>
        </authorList>
    </citation>
    <scope>NUCLEOTIDE SEQUENCE [LARGE SCALE GENOMIC DNA]</scope>
    <source>
        <strain evidence="1 2">3-1745</strain>
    </source>
</reference>
<dbReference type="EMBL" id="JACEMT010000053">
    <property type="protein sequence ID" value="MBA4503333.1"/>
    <property type="molecule type" value="Genomic_DNA"/>
</dbReference>
<name>A0A7W1X066_9GAMM</name>
<sequence>MLPLSGCLWVDDTQDLQRYTREQQARPSGKIEPLPAFKPYEGFVYEGVSLRNPFRPIVRTSGEREDLAADEAIQPDTERPKEYLEEFSIDELQMVGIITQPGGDTLWALIKDPRDEVHRVIAGSYLGNDYGEVTTISEHELHLVEIIENGRGGWMKRPRTLTLEEQQDL</sequence>
<comment type="caution">
    <text evidence="1">The sequence shown here is derived from an EMBL/GenBank/DDBJ whole genome shotgun (WGS) entry which is preliminary data.</text>
</comment>
<proteinExistence type="predicted"/>
<dbReference type="Pfam" id="PF04351">
    <property type="entry name" value="PilP"/>
    <property type="match status" value="1"/>
</dbReference>
<organism evidence="1 2">
    <name type="scientific">Marinobacterium marinum</name>
    <dbReference type="NCBI Taxonomy" id="2756129"/>
    <lineage>
        <taxon>Bacteria</taxon>
        <taxon>Pseudomonadati</taxon>
        <taxon>Pseudomonadota</taxon>
        <taxon>Gammaproteobacteria</taxon>
        <taxon>Oceanospirillales</taxon>
        <taxon>Oceanospirillaceae</taxon>
        <taxon>Marinobacterium</taxon>
    </lineage>
</organism>
<accession>A0A7W1X066</accession>
<dbReference type="AlphaFoldDB" id="A0A7W1X066"/>